<feature type="compositionally biased region" description="Basic and acidic residues" evidence="2">
    <location>
        <begin position="23"/>
        <end position="33"/>
    </location>
</feature>
<organism evidence="4 5">
    <name type="scientific">Psilocybe cf. subviscida</name>
    <dbReference type="NCBI Taxonomy" id="2480587"/>
    <lineage>
        <taxon>Eukaryota</taxon>
        <taxon>Fungi</taxon>
        <taxon>Dikarya</taxon>
        <taxon>Basidiomycota</taxon>
        <taxon>Agaricomycotina</taxon>
        <taxon>Agaricomycetes</taxon>
        <taxon>Agaricomycetidae</taxon>
        <taxon>Agaricales</taxon>
        <taxon>Agaricineae</taxon>
        <taxon>Strophariaceae</taxon>
        <taxon>Psilocybe</taxon>
    </lineage>
</organism>
<name>A0A8H5B290_9AGAR</name>
<dbReference type="PANTHER" id="PTHR10039">
    <property type="entry name" value="AMELOGENIN"/>
    <property type="match status" value="1"/>
</dbReference>
<dbReference type="InterPro" id="IPR056884">
    <property type="entry name" value="NPHP3-like_N"/>
</dbReference>
<feature type="compositionally biased region" description="Low complexity" evidence="2">
    <location>
        <begin position="34"/>
        <end position="47"/>
    </location>
</feature>
<dbReference type="InterPro" id="IPR027417">
    <property type="entry name" value="P-loop_NTPase"/>
</dbReference>
<evidence type="ECO:0000259" key="3">
    <source>
        <dbReference type="Pfam" id="PF24883"/>
    </source>
</evidence>
<evidence type="ECO:0000313" key="5">
    <source>
        <dbReference type="Proteomes" id="UP000567179"/>
    </source>
</evidence>
<gene>
    <name evidence="4" type="ORF">D9619_007384</name>
</gene>
<dbReference type="Gene3D" id="3.40.50.300">
    <property type="entry name" value="P-loop containing nucleotide triphosphate hydrolases"/>
    <property type="match status" value="1"/>
</dbReference>
<feature type="region of interest" description="Disordered" evidence="2">
    <location>
        <begin position="23"/>
        <end position="52"/>
    </location>
</feature>
<feature type="domain" description="Nephrocystin 3-like N-terminal" evidence="3">
    <location>
        <begin position="59"/>
        <end position="231"/>
    </location>
</feature>
<keyword evidence="1" id="KW-0677">Repeat</keyword>
<evidence type="ECO:0000313" key="4">
    <source>
        <dbReference type="EMBL" id="KAF5315287.1"/>
    </source>
</evidence>
<protein>
    <recommendedName>
        <fullName evidence="3">Nephrocystin 3-like N-terminal domain-containing protein</fullName>
    </recommendedName>
</protein>
<proteinExistence type="predicted"/>
<accession>A0A8H5B290</accession>
<sequence>MSNQMFTGASNFMISGGNFVSHTHSEKSGREKLSAAAAHSALHNAPARTDESRCYQNTRENVLDHLERWAQGICDERASIFWLHGGAGAGKSAIMQTLAERYVAQGLALGSFFFSRSDTTRNTAEPLIPTLVYQLVQLCPQALQVLDSIIDHDPLIFKKSLRAQVLDLLVLPLQHLVQLGIVSEAPQSPRVFLIDGLDECSDPAQQQVIIKAVTAVCHKHRIPIKFLIASRPEQAISTSFEWHKQENCVLGAISLSEDADAEADIHRFIEAQFWKIRLQHPFKKMIPSEWPDAVDIYNLVSKSSSHFIYASTAMKYIWLAKDNPVRSLQVVLGLKVSRTISPFSELDALYHHILGSAAHRDKVLQILAHRVYTHLPSFASVVCIMLNFSKDDLLIYLADMTPLVGLPQSALLLHEQEVKRLHASLGDFLYDQSRSGLLYVNRDAYLTSTLERCFQLLDLYSREQRTSPNWPVSIEEPYSLPYFHLVDQVVTIIEQPGCLFGTQEISSQYILRDSHWHWCETRFKHLYGEIRPQPFGIFKFLQAVHSIRTSDAANRLFRRLLEGVFDILELYISETNIPLAPAIMPLIFLGYPARQILSYHLDWQAYQFFDAVMNYLDNPWSQVVTMEDLASIRHSRVNTSPKSSALAAEAVLGYLFDGVKLHSSSTCSAHKSWMQRTKPGKHIALGAPRLASALHKRCLSSLRLLQDEAYREKLSNHSILPFQLQALPMVLGKRHRFSLDRLDRQKNANEMVISLLEALLWVLPKASFLQKIVAYSKRIFSRNIYQLNTSLIHRVHKCLERYSVRVRNAELEALKKGIEDGKQSVCLTFV</sequence>
<dbReference type="PANTHER" id="PTHR10039:SF14">
    <property type="entry name" value="NACHT DOMAIN-CONTAINING PROTEIN"/>
    <property type="match status" value="1"/>
</dbReference>
<reference evidence="4 5" key="1">
    <citation type="journal article" date="2020" name="ISME J.">
        <title>Uncovering the hidden diversity of litter-decomposition mechanisms in mushroom-forming fungi.</title>
        <authorList>
            <person name="Floudas D."/>
            <person name="Bentzer J."/>
            <person name="Ahren D."/>
            <person name="Johansson T."/>
            <person name="Persson P."/>
            <person name="Tunlid A."/>
        </authorList>
    </citation>
    <scope>NUCLEOTIDE SEQUENCE [LARGE SCALE GENOMIC DNA]</scope>
    <source>
        <strain evidence="4 5">CBS 101986</strain>
    </source>
</reference>
<dbReference type="SUPFAM" id="SSF52540">
    <property type="entry name" value="P-loop containing nucleoside triphosphate hydrolases"/>
    <property type="match status" value="1"/>
</dbReference>
<dbReference type="AlphaFoldDB" id="A0A8H5B290"/>
<dbReference type="Proteomes" id="UP000567179">
    <property type="component" value="Unassembled WGS sequence"/>
</dbReference>
<keyword evidence="5" id="KW-1185">Reference proteome</keyword>
<dbReference type="EMBL" id="JAACJJ010000043">
    <property type="protein sequence ID" value="KAF5315287.1"/>
    <property type="molecule type" value="Genomic_DNA"/>
</dbReference>
<dbReference type="OrthoDB" id="206617at2759"/>
<comment type="caution">
    <text evidence="4">The sequence shown here is derived from an EMBL/GenBank/DDBJ whole genome shotgun (WGS) entry which is preliminary data.</text>
</comment>
<dbReference type="Pfam" id="PF24883">
    <property type="entry name" value="NPHP3_N"/>
    <property type="match status" value="1"/>
</dbReference>
<evidence type="ECO:0000256" key="2">
    <source>
        <dbReference type="SAM" id="MobiDB-lite"/>
    </source>
</evidence>
<evidence type="ECO:0000256" key="1">
    <source>
        <dbReference type="ARBA" id="ARBA00022737"/>
    </source>
</evidence>